<feature type="compositionally biased region" description="Acidic residues" evidence="1">
    <location>
        <begin position="80"/>
        <end position="89"/>
    </location>
</feature>
<protein>
    <submittedName>
        <fullName evidence="2">Uncharacterized protein</fullName>
    </submittedName>
</protein>
<keyword evidence="3" id="KW-1185">Reference proteome</keyword>
<comment type="caution">
    <text evidence="2">The sequence shown here is derived from an EMBL/GenBank/DDBJ whole genome shotgun (WGS) entry which is preliminary data.</text>
</comment>
<feature type="region of interest" description="Disordered" evidence="1">
    <location>
        <begin position="77"/>
        <end position="100"/>
    </location>
</feature>
<dbReference type="Proteomes" id="UP000434101">
    <property type="component" value="Unassembled WGS sequence"/>
</dbReference>
<reference evidence="2 3" key="1">
    <citation type="submission" date="2020-01" db="EMBL/GenBank/DDBJ databases">
        <title>Natronorubrum sp. JWXQ-INN 674 isolated from Inner Mongolia Autonomous Region of China.</title>
        <authorList>
            <person name="Xue Q."/>
        </authorList>
    </citation>
    <scope>NUCLEOTIDE SEQUENCE [LARGE SCALE GENOMIC DNA]</scope>
    <source>
        <strain evidence="2 3">JWXQ-INN-674</strain>
    </source>
</reference>
<evidence type="ECO:0000313" key="2">
    <source>
        <dbReference type="EMBL" id="MXV63676.1"/>
    </source>
</evidence>
<dbReference type="EMBL" id="WUYX01000053">
    <property type="protein sequence ID" value="MXV63676.1"/>
    <property type="molecule type" value="Genomic_DNA"/>
</dbReference>
<proteinExistence type="predicted"/>
<sequence>MPTAPTPHDEVPDFMIERFSEHSPEELRSIASYAETLRSTDEVPQYVVQAFAIQDDETRTVVAIYAAELADYFEAKAEAEPDEDEDDDPAPGRVGGAFFG</sequence>
<accession>A0A6B0VRT2</accession>
<name>A0A6B0VRT2_9EURY</name>
<dbReference type="OrthoDB" id="204916at2157"/>
<evidence type="ECO:0000313" key="3">
    <source>
        <dbReference type="Proteomes" id="UP000434101"/>
    </source>
</evidence>
<dbReference type="AlphaFoldDB" id="A0A6B0VRT2"/>
<dbReference type="RefSeq" id="WP_160066478.1">
    <property type="nucleotide sequence ID" value="NZ_WUYX01000053.1"/>
</dbReference>
<gene>
    <name evidence="2" type="ORF">GS429_16740</name>
</gene>
<evidence type="ECO:0000256" key="1">
    <source>
        <dbReference type="SAM" id="MobiDB-lite"/>
    </source>
</evidence>
<organism evidence="2 3">
    <name type="scientific">Natronorubrum halalkaliphilum</name>
    <dbReference type="NCBI Taxonomy" id="2691917"/>
    <lineage>
        <taxon>Archaea</taxon>
        <taxon>Methanobacteriati</taxon>
        <taxon>Methanobacteriota</taxon>
        <taxon>Stenosarchaea group</taxon>
        <taxon>Halobacteria</taxon>
        <taxon>Halobacteriales</taxon>
        <taxon>Natrialbaceae</taxon>
        <taxon>Natronorubrum</taxon>
    </lineage>
</organism>